<name>A0AAN9R0P2_CANGL</name>
<evidence type="ECO:0000313" key="1">
    <source>
        <dbReference type="EMBL" id="KAK7349863.1"/>
    </source>
</evidence>
<dbReference type="EMBL" id="JAYMYQ010000002">
    <property type="protein sequence ID" value="KAK7349863.1"/>
    <property type="molecule type" value="Genomic_DNA"/>
</dbReference>
<protein>
    <submittedName>
        <fullName evidence="1">Uncharacterized protein</fullName>
    </submittedName>
</protein>
<accession>A0AAN9R0P2</accession>
<sequence length="207" mass="22890">MGSLVAELVLSVQLGGPVNENPLPDIHLIQTRLSSKLMGVPANWLKVSKAWDPDRFLEHLLLSNSPLTSVFRFEPLELTNKKLMNSMNLLVFPCVDIPKHKLGEYQIAAKVANLKRNEMAFERLHNVTSRGPQTSLGKYLLPPRLVGRHLSNLTISYGGLGIRGSYKRVAIEGESSLPETETLPSSKVGTGSMRFIHSLFGDSTMDI</sequence>
<proteinExistence type="predicted"/>
<reference evidence="1 2" key="1">
    <citation type="submission" date="2024-01" db="EMBL/GenBank/DDBJ databases">
        <title>The genomes of 5 underutilized Papilionoideae crops provide insights into root nodulation and disease resistanc.</title>
        <authorList>
            <person name="Jiang F."/>
        </authorList>
    </citation>
    <scope>NUCLEOTIDE SEQUENCE [LARGE SCALE GENOMIC DNA]</scope>
    <source>
        <strain evidence="1">LVBAO_FW01</strain>
        <tissue evidence="1">Leaves</tissue>
    </source>
</reference>
<dbReference type="Proteomes" id="UP001367508">
    <property type="component" value="Unassembled WGS sequence"/>
</dbReference>
<evidence type="ECO:0000313" key="2">
    <source>
        <dbReference type="Proteomes" id="UP001367508"/>
    </source>
</evidence>
<keyword evidence="2" id="KW-1185">Reference proteome</keyword>
<gene>
    <name evidence="1" type="ORF">VNO77_07641</name>
</gene>
<dbReference type="AlphaFoldDB" id="A0AAN9R0P2"/>
<comment type="caution">
    <text evidence="1">The sequence shown here is derived from an EMBL/GenBank/DDBJ whole genome shotgun (WGS) entry which is preliminary data.</text>
</comment>
<organism evidence="1 2">
    <name type="scientific">Canavalia gladiata</name>
    <name type="common">Sword bean</name>
    <name type="synonym">Dolichos gladiatus</name>
    <dbReference type="NCBI Taxonomy" id="3824"/>
    <lineage>
        <taxon>Eukaryota</taxon>
        <taxon>Viridiplantae</taxon>
        <taxon>Streptophyta</taxon>
        <taxon>Embryophyta</taxon>
        <taxon>Tracheophyta</taxon>
        <taxon>Spermatophyta</taxon>
        <taxon>Magnoliopsida</taxon>
        <taxon>eudicotyledons</taxon>
        <taxon>Gunneridae</taxon>
        <taxon>Pentapetalae</taxon>
        <taxon>rosids</taxon>
        <taxon>fabids</taxon>
        <taxon>Fabales</taxon>
        <taxon>Fabaceae</taxon>
        <taxon>Papilionoideae</taxon>
        <taxon>50 kb inversion clade</taxon>
        <taxon>NPAAA clade</taxon>
        <taxon>indigoferoid/millettioid clade</taxon>
        <taxon>Phaseoleae</taxon>
        <taxon>Canavalia</taxon>
    </lineage>
</organism>